<dbReference type="InterPro" id="IPR000182">
    <property type="entry name" value="GNAT_dom"/>
</dbReference>
<dbReference type="SUPFAM" id="SSF55729">
    <property type="entry name" value="Acyl-CoA N-acyltransferases (Nat)"/>
    <property type="match status" value="1"/>
</dbReference>
<dbReference type="CDD" id="cd04301">
    <property type="entry name" value="NAT_SF"/>
    <property type="match status" value="1"/>
</dbReference>
<keyword evidence="2" id="KW-0012">Acyltransferase</keyword>
<dbReference type="PANTHER" id="PTHR10545">
    <property type="entry name" value="DIAMINE N-ACETYLTRANSFERASE"/>
    <property type="match status" value="1"/>
</dbReference>
<dbReference type="Gene3D" id="3.40.630.30">
    <property type="match status" value="1"/>
</dbReference>
<dbReference type="GO" id="GO:0008080">
    <property type="term" value="F:N-acetyltransferase activity"/>
    <property type="evidence" value="ECO:0007669"/>
    <property type="project" value="TreeGrafter"/>
</dbReference>
<accession>A0AA96WHR7</accession>
<name>A0AA96WHR7_9CYAN</name>
<dbReference type="InterPro" id="IPR016181">
    <property type="entry name" value="Acyl_CoA_acyltransferase"/>
</dbReference>
<dbReference type="PANTHER" id="PTHR10545:SF29">
    <property type="entry name" value="GH14572P-RELATED"/>
    <property type="match status" value="1"/>
</dbReference>
<protein>
    <submittedName>
        <fullName evidence="4">GNAT family N-acetyltransferase</fullName>
    </submittedName>
</protein>
<proteinExistence type="predicted"/>
<evidence type="ECO:0000313" key="4">
    <source>
        <dbReference type="EMBL" id="WNZ22536.1"/>
    </source>
</evidence>
<reference evidence="4" key="1">
    <citation type="submission" date="2020-05" db="EMBL/GenBank/DDBJ databases">
        <authorList>
            <person name="Zhu T."/>
            <person name="Keshari N."/>
            <person name="Lu X."/>
        </authorList>
    </citation>
    <scope>NUCLEOTIDE SEQUENCE</scope>
    <source>
        <strain evidence="4">NK1-12</strain>
    </source>
</reference>
<organism evidence="4">
    <name type="scientific">Leptolyngbya sp. NK1-12</name>
    <dbReference type="NCBI Taxonomy" id="2547451"/>
    <lineage>
        <taxon>Bacteria</taxon>
        <taxon>Bacillati</taxon>
        <taxon>Cyanobacteriota</taxon>
        <taxon>Cyanophyceae</taxon>
        <taxon>Leptolyngbyales</taxon>
        <taxon>Leptolyngbyaceae</taxon>
        <taxon>Leptolyngbya group</taxon>
        <taxon>Leptolyngbya</taxon>
    </lineage>
</organism>
<dbReference type="PROSITE" id="PS51186">
    <property type="entry name" value="GNAT"/>
    <property type="match status" value="1"/>
</dbReference>
<dbReference type="Pfam" id="PF00583">
    <property type="entry name" value="Acetyltransf_1"/>
    <property type="match status" value="1"/>
</dbReference>
<gene>
    <name evidence="4" type="ORF">HJG54_06465</name>
</gene>
<evidence type="ECO:0000256" key="2">
    <source>
        <dbReference type="ARBA" id="ARBA00023315"/>
    </source>
</evidence>
<keyword evidence="1" id="KW-0808">Transferase</keyword>
<evidence type="ECO:0000256" key="1">
    <source>
        <dbReference type="ARBA" id="ARBA00022679"/>
    </source>
</evidence>
<dbReference type="EMBL" id="CP053586">
    <property type="protein sequence ID" value="WNZ22536.1"/>
    <property type="molecule type" value="Genomic_DNA"/>
</dbReference>
<sequence length="176" mass="19926">MNLTIRPVELADVPLLFAFIQKKAEFDRSLGAFSGQLQTSEQALRETLFNAAPYATAVFAEVDRQPVGFALYYFRYSSFQGRPSLWLDDLYIDAFKRGQGIGTRLFQHLVQLGQSHRCSHMAWNAHEDNQRGLRFYQNMGAKIIDQQGSILYFRLNLPIDFSISAAPAKSANQIVG</sequence>
<dbReference type="RefSeq" id="WP_316434009.1">
    <property type="nucleotide sequence ID" value="NZ_CP053586.1"/>
</dbReference>
<dbReference type="InterPro" id="IPR051016">
    <property type="entry name" value="Diverse_Substrate_AcTransf"/>
</dbReference>
<dbReference type="AlphaFoldDB" id="A0AA96WHR7"/>
<feature type="domain" description="N-acetyltransferase" evidence="3">
    <location>
        <begin position="3"/>
        <end position="160"/>
    </location>
</feature>
<evidence type="ECO:0000259" key="3">
    <source>
        <dbReference type="PROSITE" id="PS51186"/>
    </source>
</evidence>